<dbReference type="GO" id="GO:0010150">
    <property type="term" value="P:leaf senescence"/>
    <property type="evidence" value="ECO:0007669"/>
    <property type="project" value="UniProtKB-ARBA"/>
</dbReference>
<evidence type="ECO:0000256" key="2">
    <source>
        <dbReference type="SAM" id="MobiDB-lite"/>
    </source>
</evidence>
<evidence type="ECO:0000313" key="5">
    <source>
        <dbReference type="Proteomes" id="UP000012960"/>
    </source>
</evidence>
<dbReference type="PANTHER" id="PTHR33083">
    <property type="entry name" value="EXPRESSED PROTEIN"/>
    <property type="match status" value="1"/>
</dbReference>
<comment type="similarity">
    <text evidence="1">Belongs to the senescence regulator S40 family.</text>
</comment>
<dbReference type="Gramene" id="Ma04_t23860.1">
    <property type="protein sequence ID" value="Ma04_p23860.1"/>
    <property type="gene ID" value="Ma04_g23860"/>
</dbReference>
<keyword evidence="5" id="KW-1185">Reference proteome</keyword>
<accession>A0A804IT67</accession>
<sequence length="275" mass="30367">MSRPLLLRTILTSRCAGTPPYSPEARAVGGDERGRRRMEDAASASVAQPSSATSFLRLLGLLKLPDADPDPDPFPTRHLELDESDVVWSSPSEELSSSPSPSSYDDRDSVDCFSSPSPGLVRSSVPGSSFSPFGRFRRRPAPERFGLSAALVEDRRPLVLQRCTTESTTRPVEMPEGRAVEALVAGRVAHHQSAPVNVPVWPRWRSERKDDVLDGLDEEEGREDEEEEMVPPHVIVARSHVMTFSVFEGVGRTLKGRDLRRVRNAVLQKTGFLDV</sequence>
<dbReference type="InParanoid" id="A0A804IT67"/>
<reference evidence="3" key="1">
    <citation type="submission" date="2021-03" db="EMBL/GenBank/DDBJ databases">
        <authorList>
            <consortium name="Genoscope - CEA"/>
            <person name="William W."/>
        </authorList>
    </citation>
    <scope>NUCLEOTIDE SEQUENCE</scope>
    <source>
        <strain evidence="3">Doubled-haploid Pahang</strain>
    </source>
</reference>
<dbReference type="Pfam" id="PF04520">
    <property type="entry name" value="Senescence_reg"/>
    <property type="match status" value="1"/>
</dbReference>
<dbReference type="AlphaFoldDB" id="A0A804IT67"/>
<feature type="compositionally biased region" description="Low complexity" evidence="2">
    <location>
        <begin position="89"/>
        <end position="103"/>
    </location>
</feature>
<evidence type="ECO:0000256" key="1">
    <source>
        <dbReference type="ARBA" id="ARBA00034773"/>
    </source>
</evidence>
<dbReference type="InterPro" id="IPR007608">
    <property type="entry name" value="Senescence_reg_S40"/>
</dbReference>
<proteinExistence type="inferred from homology"/>
<dbReference type="OrthoDB" id="684536at2759"/>
<dbReference type="OMA" id="VWPRWRS"/>
<organism evidence="4 5">
    <name type="scientific">Musa acuminata subsp. malaccensis</name>
    <name type="common">Wild banana</name>
    <name type="synonym">Musa malaccensis</name>
    <dbReference type="NCBI Taxonomy" id="214687"/>
    <lineage>
        <taxon>Eukaryota</taxon>
        <taxon>Viridiplantae</taxon>
        <taxon>Streptophyta</taxon>
        <taxon>Embryophyta</taxon>
        <taxon>Tracheophyta</taxon>
        <taxon>Spermatophyta</taxon>
        <taxon>Magnoliopsida</taxon>
        <taxon>Liliopsida</taxon>
        <taxon>Zingiberales</taxon>
        <taxon>Musaceae</taxon>
        <taxon>Musa</taxon>
    </lineage>
</organism>
<feature type="region of interest" description="Disordered" evidence="2">
    <location>
        <begin position="17"/>
        <end position="47"/>
    </location>
</feature>
<feature type="region of interest" description="Disordered" evidence="2">
    <location>
        <begin position="85"/>
        <end position="110"/>
    </location>
</feature>
<feature type="compositionally biased region" description="Basic and acidic residues" evidence="2">
    <location>
        <begin position="29"/>
        <end position="40"/>
    </location>
</feature>
<dbReference type="PANTHER" id="PTHR33083:SF123">
    <property type="entry name" value="EXPRESSED PROTEIN"/>
    <property type="match status" value="1"/>
</dbReference>
<name>A0A804IT67_MUSAM</name>
<dbReference type="Proteomes" id="UP000012960">
    <property type="component" value="Unplaced"/>
</dbReference>
<gene>
    <name evidence="3" type="ORF">GSMUA_129930.1</name>
</gene>
<dbReference type="EMBL" id="HG996469">
    <property type="protein sequence ID" value="CAG1843198.1"/>
    <property type="molecule type" value="Genomic_DNA"/>
</dbReference>
<dbReference type="EnsemblPlants" id="Ma04_t23860.1">
    <property type="protein sequence ID" value="Ma04_p23860.1"/>
    <property type="gene ID" value="Ma04_g23860"/>
</dbReference>
<protein>
    <submittedName>
        <fullName evidence="3">(wild Malaysian banana) hypothetical protein</fullName>
    </submittedName>
</protein>
<reference evidence="4" key="2">
    <citation type="submission" date="2021-05" db="UniProtKB">
        <authorList>
            <consortium name="EnsemblPlants"/>
        </authorList>
    </citation>
    <scope>IDENTIFICATION</scope>
    <source>
        <strain evidence="4">subsp. malaccensis</strain>
    </source>
</reference>
<evidence type="ECO:0000313" key="3">
    <source>
        <dbReference type="EMBL" id="CAG1843198.1"/>
    </source>
</evidence>
<evidence type="ECO:0000313" key="4">
    <source>
        <dbReference type="EnsemblPlants" id="Ma04_p23860.1"/>
    </source>
</evidence>